<dbReference type="InterPro" id="IPR002347">
    <property type="entry name" value="SDR_fam"/>
</dbReference>
<protein>
    <recommendedName>
        <fullName evidence="3">7-alpha-hydroxysteroid dehydrogenase</fullName>
    </recommendedName>
</protein>
<dbReference type="PANTHER" id="PTHR43431">
    <property type="entry name" value="OXIDOREDUCTASE, SHORT CHAIN DEHYDROGENASE/REDUCTASE FAMILY (AFU_ORTHOLOGUE AFUA_5G14000)"/>
    <property type="match status" value="1"/>
</dbReference>
<dbReference type="HOGENOM" id="CLU_010194_17_0_1"/>
<dbReference type="SUPFAM" id="SSF51735">
    <property type="entry name" value="NAD(P)-binding Rossmann-fold domains"/>
    <property type="match status" value="1"/>
</dbReference>
<gene>
    <name evidence="1" type="ORF">HMPREF1541_04315</name>
</gene>
<dbReference type="OrthoDB" id="5399006at2759"/>
<accession>W2RUQ9</accession>
<reference evidence="1 2" key="1">
    <citation type="submission" date="2013-03" db="EMBL/GenBank/DDBJ databases">
        <title>The Genome Sequence of Phialophora europaea CBS 101466.</title>
        <authorList>
            <consortium name="The Broad Institute Genomics Platform"/>
            <person name="Cuomo C."/>
            <person name="de Hoog S."/>
            <person name="Gorbushina A."/>
            <person name="Walker B."/>
            <person name="Young S.K."/>
            <person name="Zeng Q."/>
            <person name="Gargeya S."/>
            <person name="Fitzgerald M."/>
            <person name="Haas B."/>
            <person name="Abouelleil A."/>
            <person name="Allen A.W."/>
            <person name="Alvarado L."/>
            <person name="Arachchi H.M."/>
            <person name="Berlin A.M."/>
            <person name="Chapman S.B."/>
            <person name="Gainer-Dewar J."/>
            <person name="Goldberg J."/>
            <person name="Griggs A."/>
            <person name="Gujja S."/>
            <person name="Hansen M."/>
            <person name="Howarth C."/>
            <person name="Imamovic A."/>
            <person name="Ireland A."/>
            <person name="Larimer J."/>
            <person name="McCowan C."/>
            <person name="Murphy C."/>
            <person name="Pearson M."/>
            <person name="Poon T.W."/>
            <person name="Priest M."/>
            <person name="Roberts A."/>
            <person name="Saif S."/>
            <person name="Shea T."/>
            <person name="Sisk P."/>
            <person name="Sykes S."/>
            <person name="Wortman J."/>
            <person name="Nusbaum C."/>
            <person name="Birren B."/>
        </authorList>
    </citation>
    <scope>NUCLEOTIDE SEQUENCE [LARGE SCALE GENOMIC DNA]</scope>
    <source>
        <strain evidence="1 2">CBS 101466</strain>
    </source>
</reference>
<dbReference type="eggNOG" id="KOG1014">
    <property type="taxonomic scope" value="Eukaryota"/>
</dbReference>
<dbReference type="GeneID" id="19971654"/>
<dbReference type="EMBL" id="KB822720">
    <property type="protein sequence ID" value="ETN40040.1"/>
    <property type="molecule type" value="Genomic_DNA"/>
</dbReference>
<dbReference type="RefSeq" id="XP_008716883.1">
    <property type="nucleotide sequence ID" value="XM_008718661.1"/>
</dbReference>
<evidence type="ECO:0000313" key="2">
    <source>
        <dbReference type="Proteomes" id="UP000030752"/>
    </source>
</evidence>
<dbReference type="VEuPathDB" id="FungiDB:HMPREF1541_04315"/>
<dbReference type="Proteomes" id="UP000030752">
    <property type="component" value="Unassembled WGS sequence"/>
</dbReference>
<evidence type="ECO:0000313" key="1">
    <source>
        <dbReference type="EMBL" id="ETN40040.1"/>
    </source>
</evidence>
<sequence length="245" mass="26099">MALYAIIAGVGPGTGATIARKFAKAYPVVLLARNEDSFKPIVAEIERDGGRAFGVAADVSSRESLNAALSTAEKSLGSLDRCAAAIFNASARPSPKSFLELSEQEFLSPFTVSAQGGFHFTQAVLPKLLNSVGTDVKYPPTLLFTGATASIKGSARFAPFAVAKSAGRIMAQSLAREYGPQGVHVAHMVIDGIIDLPLTREYMPDAKPDALISPNTIADTYWYVHTQPASGFTHELEIRPSAEKW</sequence>
<dbReference type="STRING" id="1220924.W2RUQ9"/>
<dbReference type="AlphaFoldDB" id="W2RUQ9"/>
<proteinExistence type="predicted"/>
<dbReference type="Gene3D" id="3.40.50.720">
    <property type="entry name" value="NAD(P)-binding Rossmann-like Domain"/>
    <property type="match status" value="1"/>
</dbReference>
<dbReference type="InterPro" id="IPR036291">
    <property type="entry name" value="NAD(P)-bd_dom_sf"/>
</dbReference>
<evidence type="ECO:0008006" key="3">
    <source>
        <dbReference type="Google" id="ProtNLM"/>
    </source>
</evidence>
<dbReference type="PANTHER" id="PTHR43431:SF7">
    <property type="entry name" value="OXIDOREDUCTASE, SHORT CHAIN DEHYDROGENASE_REDUCTASE FAMILY (AFU_ORTHOLOGUE AFUA_5G14000)"/>
    <property type="match status" value="1"/>
</dbReference>
<keyword evidence="2" id="KW-1185">Reference proteome</keyword>
<dbReference type="InParanoid" id="W2RUQ9"/>
<dbReference type="Pfam" id="PF00106">
    <property type="entry name" value="adh_short"/>
    <property type="match status" value="1"/>
</dbReference>
<name>W2RUQ9_CYPE1</name>
<organism evidence="1 2">
    <name type="scientific">Cyphellophora europaea (strain CBS 101466)</name>
    <name type="common">Phialophora europaea</name>
    <dbReference type="NCBI Taxonomy" id="1220924"/>
    <lineage>
        <taxon>Eukaryota</taxon>
        <taxon>Fungi</taxon>
        <taxon>Dikarya</taxon>
        <taxon>Ascomycota</taxon>
        <taxon>Pezizomycotina</taxon>
        <taxon>Eurotiomycetes</taxon>
        <taxon>Chaetothyriomycetidae</taxon>
        <taxon>Chaetothyriales</taxon>
        <taxon>Cyphellophoraceae</taxon>
        <taxon>Cyphellophora</taxon>
    </lineage>
</organism>